<comment type="caution">
    <text evidence="7">The sequence shown here is derived from an EMBL/GenBank/DDBJ whole genome shotgun (WGS) entry which is preliminary data.</text>
</comment>
<dbReference type="Gene3D" id="1.20.1250.20">
    <property type="entry name" value="MFS general substrate transporter like domains"/>
    <property type="match status" value="1"/>
</dbReference>
<feature type="transmembrane region" description="Helical" evidence="6">
    <location>
        <begin position="212"/>
        <end position="235"/>
    </location>
</feature>
<evidence type="ECO:0000256" key="4">
    <source>
        <dbReference type="ARBA" id="ARBA00023136"/>
    </source>
</evidence>
<dbReference type="InterPro" id="IPR036259">
    <property type="entry name" value="MFS_trans_sf"/>
</dbReference>
<keyword evidence="3 6" id="KW-1133">Transmembrane helix</keyword>
<protein>
    <recommendedName>
        <fullName evidence="9">Proton-coupled folate transporter</fullName>
    </recommendedName>
</protein>
<keyword evidence="8" id="KW-1185">Reference proteome</keyword>
<dbReference type="Pfam" id="PF07690">
    <property type="entry name" value="MFS_1"/>
    <property type="match status" value="1"/>
</dbReference>
<organism evidence="7 8">
    <name type="scientific">Euphydryas editha</name>
    <name type="common">Edith's checkerspot</name>
    <dbReference type="NCBI Taxonomy" id="104508"/>
    <lineage>
        <taxon>Eukaryota</taxon>
        <taxon>Metazoa</taxon>
        <taxon>Ecdysozoa</taxon>
        <taxon>Arthropoda</taxon>
        <taxon>Hexapoda</taxon>
        <taxon>Insecta</taxon>
        <taxon>Pterygota</taxon>
        <taxon>Neoptera</taxon>
        <taxon>Endopterygota</taxon>
        <taxon>Lepidoptera</taxon>
        <taxon>Glossata</taxon>
        <taxon>Ditrysia</taxon>
        <taxon>Papilionoidea</taxon>
        <taxon>Nymphalidae</taxon>
        <taxon>Nymphalinae</taxon>
        <taxon>Euphydryas</taxon>
    </lineage>
</organism>
<dbReference type="GO" id="GO:0016020">
    <property type="term" value="C:membrane"/>
    <property type="evidence" value="ECO:0007669"/>
    <property type="project" value="UniProtKB-SubCell"/>
</dbReference>
<dbReference type="PANTHER" id="PTHR23507:SF1">
    <property type="entry name" value="FI18259P1-RELATED"/>
    <property type="match status" value="1"/>
</dbReference>
<dbReference type="GO" id="GO:0022857">
    <property type="term" value="F:transmembrane transporter activity"/>
    <property type="evidence" value="ECO:0007669"/>
    <property type="project" value="InterPro"/>
</dbReference>
<evidence type="ECO:0000256" key="5">
    <source>
        <dbReference type="SAM" id="MobiDB-lite"/>
    </source>
</evidence>
<feature type="region of interest" description="Disordered" evidence="5">
    <location>
        <begin position="1"/>
        <end position="28"/>
    </location>
</feature>
<dbReference type="AlphaFoldDB" id="A0AAU9TVN9"/>
<feature type="transmembrane region" description="Helical" evidence="6">
    <location>
        <begin position="464"/>
        <end position="481"/>
    </location>
</feature>
<evidence type="ECO:0000256" key="2">
    <source>
        <dbReference type="ARBA" id="ARBA00022692"/>
    </source>
</evidence>
<dbReference type="EMBL" id="CAKOGL010000008">
    <property type="protein sequence ID" value="CAH2089529.1"/>
    <property type="molecule type" value="Genomic_DNA"/>
</dbReference>
<reference evidence="7" key="1">
    <citation type="submission" date="2022-03" db="EMBL/GenBank/DDBJ databases">
        <authorList>
            <person name="Tunstrom K."/>
        </authorList>
    </citation>
    <scope>NUCLEOTIDE SEQUENCE</scope>
</reference>
<feature type="transmembrane region" description="Helical" evidence="6">
    <location>
        <begin position="145"/>
        <end position="168"/>
    </location>
</feature>
<feature type="transmembrane region" description="Helical" evidence="6">
    <location>
        <begin position="432"/>
        <end position="452"/>
    </location>
</feature>
<gene>
    <name evidence="7" type="ORF">EEDITHA_LOCUS5576</name>
</gene>
<feature type="compositionally biased region" description="Basic and acidic residues" evidence="5">
    <location>
        <begin position="1"/>
        <end position="16"/>
    </location>
</feature>
<evidence type="ECO:0008006" key="9">
    <source>
        <dbReference type="Google" id="ProtNLM"/>
    </source>
</evidence>
<proteinExistence type="predicted"/>
<evidence type="ECO:0000256" key="6">
    <source>
        <dbReference type="SAM" id="Phobius"/>
    </source>
</evidence>
<feature type="transmembrane region" description="Helical" evidence="6">
    <location>
        <begin position="342"/>
        <end position="362"/>
    </location>
</feature>
<keyword evidence="2 6" id="KW-0812">Transmembrane</keyword>
<name>A0AAU9TVN9_EUPED</name>
<feature type="transmembrane region" description="Helical" evidence="6">
    <location>
        <begin position="174"/>
        <end position="200"/>
    </location>
</feature>
<evidence type="ECO:0000313" key="8">
    <source>
        <dbReference type="Proteomes" id="UP001153954"/>
    </source>
</evidence>
<accession>A0AAU9TVN9</accession>
<feature type="transmembrane region" description="Helical" evidence="6">
    <location>
        <begin position="43"/>
        <end position="67"/>
    </location>
</feature>
<comment type="subcellular location">
    <subcellularLocation>
        <location evidence="1">Membrane</location>
        <topology evidence="1">Multi-pass membrane protein</topology>
    </subcellularLocation>
</comment>
<dbReference type="Proteomes" id="UP001153954">
    <property type="component" value="Unassembled WGS sequence"/>
</dbReference>
<evidence type="ECO:0000256" key="1">
    <source>
        <dbReference type="ARBA" id="ARBA00004141"/>
    </source>
</evidence>
<feature type="transmembrane region" description="Helical" evidence="6">
    <location>
        <begin position="398"/>
        <end position="420"/>
    </location>
</feature>
<keyword evidence="4 6" id="KW-0472">Membrane</keyword>
<feature type="transmembrane region" description="Helical" evidence="6">
    <location>
        <begin position="241"/>
        <end position="261"/>
    </location>
</feature>
<dbReference type="PANTHER" id="PTHR23507">
    <property type="entry name" value="ZGC:174356"/>
    <property type="match status" value="1"/>
</dbReference>
<dbReference type="SUPFAM" id="SSF103473">
    <property type="entry name" value="MFS general substrate transporter"/>
    <property type="match status" value="1"/>
</dbReference>
<evidence type="ECO:0000256" key="3">
    <source>
        <dbReference type="ARBA" id="ARBA00022989"/>
    </source>
</evidence>
<evidence type="ECO:0000313" key="7">
    <source>
        <dbReference type="EMBL" id="CAH2089529.1"/>
    </source>
</evidence>
<dbReference type="InterPro" id="IPR011701">
    <property type="entry name" value="MFS"/>
</dbReference>
<sequence>MAIKEKSEIELPDKKVNNGNNNSDGEVEKRVGHTSFSTKLKNFILFFTVEPFLFCFVLPNVITAIAVQQFNMEKACRADLNYSEYVCTQALSGDFSENITVNALGEAQTLVAEMTSWKQPLQSAIPALVTLFVGAWSDRTGNRKYLMLIPIFGEFIAAIGLIFTTYFFLEWPLWLAGLIQALPTTFTGGFPIALLGSYSYMADVTTVESRTFRMGCLGVIVTLGIPLATSISGVLTEQVGYYGVFGTHAFFCGLGFVYVYFRIHDIKCVKTEEPFLQKIKNFFHPKNAWDTLSLLFLTPKKELIQIWSIIWAHLLVIGPVHGESAVLYLYTLKKFNMDLVEYSLFSTYFVLLGIAGTATAAIVLSKYLKLHDDLLGAIATASKVLSSFMYGLAPNKTWFYIAPVIDFFGNTGSTVVRSLGTKVVQPDEVGKMCSLLGVVEAILPIIYIPIYSTLYAKTLETLPGAFYLLGGLMTLPAIFIFM</sequence>